<name>A0ABW2MVY4_9FLAO</name>
<dbReference type="InterPro" id="IPR013078">
    <property type="entry name" value="His_Pase_superF_clade-1"/>
</dbReference>
<evidence type="ECO:0000313" key="2">
    <source>
        <dbReference type="EMBL" id="MFC7357574.1"/>
    </source>
</evidence>
<reference evidence="3" key="1">
    <citation type="journal article" date="2019" name="Int. J. Syst. Evol. Microbiol.">
        <title>The Global Catalogue of Microorganisms (GCM) 10K type strain sequencing project: providing services to taxonomists for standard genome sequencing and annotation.</title>
        <authorList>
            <consortium name="The Broad Institute Genomics Platform"/>
            <consortium name="The Broad Institute Genome Sequencing Center for Infectious Disease"/>
            <person name="Wu L."/>
            <person name="Ma J."/>
        </authorList>
    </citation>
    <scope>NUCLEOTIDE SEQUENCE [LARGE SCALE GENOMIC DNA]</scope>
    <source>
        <strain evidence="3">CGMCC 1.16306</strain>
    </source>
</reference>
<dbReference type="PROSITE" id="PS51257">
    <property type="entry name" value="PROKAR_LIPOPROTEIN"/>
    <property type="match status" value="1"/>
</dbReference>
<proteinExistence type="predicted"/>
<evidence type="ECO:0000256" key="1">
    <source>
        <dbReference type="SAM" id="MobiDB-lite"/>
    </source>
</evidence>
<dbReference type="Pfam" id="PF00300">
    <property type="entry name" value="His_Phos_1"/>
    <property type="match status" value="1"/>
</dbReference>
<keyword evidence="3" id="KW-1185">Reference proteome</keyword>
<comment type="caution">
    <text evidence="2">The sequence shown here is derived from an EMBL/GenBank/DDBJ whole genome shotgun (WGS) entry which is preliminary data.</text>
</comment>
<dbReference type="RefSeq" id="WP_380217419.1">
    <property type="nucleotide sequence ID" value="NZ_JBHTBN010000003.1"/>
</dbReference>
<sequence length="174" mass="19646">MKTFLLFCLPIFFACNFSSEKNKTEDALQDATSTYYLIRHAEKDRTNPSNSDPSLTEEGKQRADRWATYFKDKELDAVYATNYNRTQETAKPTAAMIGVAVSSYDPRTLYNETFRKATDGKNVLIVGHSNTTPQFVNAILGNSKYQDMSDTENGLVYIVRVHKNNSTATIETVD</sequence>
<accession>A0ABW2MVY4</accession>
<evidence type="ECO:0000313" key="3">
    <source>
        <dbReference type="Proteomes" id="UP001596415"/>
    </source>
</evidence>
<dbReference type="SUPFAM" id="SSF53254">
    <property type="entry name" value="Phosphoglycerate mutase-like"/>
    <property type="match status" value="1"/>
</dbReference>
<protein>
    <submittedName>
        <fullName evidence="2">SixA phosphatase family protein</fullName>
    </submittedName>
</protein>
<organism evidence="2 3">
    <name type="scientific">Jejudonia soesokkakensis</name>
    <dbReference type="NCBI Taxonomy" id="1323432"/>
    <lineage>
        <taxon>Bacteria</taxon>
        <taxon>Pseudomonadati</taxon>
        <taxon>Bacteroidota</taxon>
        <taxon>Flavobacteriia</taxon>
        <taxon>Flavobacteriales</taxon>
        <taxon>Flavobacteriaceae</taxon>
        <taxon>Jejudonia</taxon>
    </lineage>
</organism>
<dbReference type="Proteomes" id="UP001596415">
    <property type="component" value="Unassembled WGS sequence"/>
</dbReference>
<dbReference type="InterPro" id="IPR029033">
    <property type="entry name" value="His_PPase_superfam"/>
</dbReference>
<dbReference type="EMBL" id="JBHTBN010000003">
    <property type="protein sequence ID" value="MFC7357574.1"/>
    <property type="molecule type" value="Genomic_DNA"/>
</dbReference>
<dbReference type="CDD" id="cd07040">
    <property type="entry name" value="HP"/>
    <property type="match status" value="1"/>
</dbReference>
<feature type="region of interest" description="Disordered" evidence="1">
    <location>
        <begin position="40"/>
        <end position="60"/>
    </location>
</feature>
<gene>
    <name evidence="2" type="ORF">ACFQO1_07740</name>
</gene>
<dbReference type="Gene3D" id="3.40.50.1240">
    <property type="entry name" value="Phosphoglycerate mutase-like"/>
    <property type="match status" value="1"/>
</dbReference>